<feature type="domain" description="PNPLA" evidence="5">
    <location>
        <begin position="7"/>
        <end position="199"/>
    </location>
</feature>
<accession>A0A1L8TJT2</accession>
<organism evidence="6 7">
    <name type="scientific">Enterococcus hermanniensis</name>
    <dbReference type="NCBI Taxonomy" id="249189"/>
    <lineage>
        <taxon>Bacteria</taxon>
        <taxon>Bacillati</taxon>
        <taxon>Bacillota</taxon>
        <taxon>Bacilli</taxon>
        <taxon>Lactobacillales</taxon>
        <taxon>Enterococcaceae</taxon>
        <taxon>Enterococcus</taxon>
    </lineage>
</organism>
<sequence>MSKNLGIVLGGGGITGIAWETGIISGLFSQGIDLKDADKILGTSAGSFVGAALASGFNMNDYMEKFKNPAAFNEFAKVRPEVANLWIQAFRLGGKDRQAVGRLFGQIIEDYPALTRMEERLSIVKNRLVTTEWASNLEISAINADTGKIHFFDDHSGMSLIEGVAASGAVPGVWPHVQFLDNDWIDGGMVSSTNAYHMQGVDVVLVFAPLPQKNGAIPSPAEEVDQLCQQAIAELIIPDERSRSEIGTNIYDASNCAKIAQAGYEQGKELAVKIQRLLES</sequence>
<evidence type="ECO:0000256" key="2">
    <source>
        <dbReference type="ARBA" id="ARBA00022963"/>
    </source>
</evidence>
<dbReference type="OrthoDB" id="9770965at2"/>
<dbReference type="Pfam" id="PF01734">
    <property type="entry name" value="Patatin"/>
    <property type="match status" value="1"/>
</dbReference>
<comment type="caution">
    <text evidence="6">The sequence shown here is derived from an EMBL/GenBank/DDBJ whole genome shotgun (WGS) entry which is preliminary data.</text>
</comment>
<dbReference type="PROSITE" id="PS51635">
    <property type="entry name" value="PNPLA"/>
    <property type="match status" value="1"/>
</dbReference>
<feature type="active site" description="Nucleophile" evidence="4">
    <location>
        <position position="44"/>
    </location>
</feature>
<dbReference type="PANTHER" id="PTHR14226">
    <property type="entry name" value="NEUROPATHY TARGET ESTERASE/SWISS CHEESE D.MELANOGASTER"/>
    <property type="match status" value="1"/>
</dbReference>
<feature type="short sequence motif" description="GXSXG" evidence="4">
    <location>
        <begin position="42"/>
        <end position="46"/>
    </location>
</feature>
<dbReference type="Gene3D" id="3.40.1090.10">
    <property type="entry name" value="Cytosolic phospholipase A2 catalytic domain"/>
    <property type="match status" value="2"/>
</dbReference>
<dbReference type="Proteomes" id="UP000182077">
    <property type="component" value="Unassembled WGS sequence"/>
</dbReference>
<evidence type="ECO:0000256" key="4">
    <source>
        <dbReference type="PROSITE-ProRule" id="PRU01161"/>
    </source>
</evidence>
<proteinExistence type="predicted"/>
<keyword evidence="7" id="KW-1185">Reference proteome</keyword>
<protein>
    <recommendedName>
        <fullName evidence="5">PNPLA domain-containing protein</fullName>
    </recommendedName>
</protein>
<gene>
    <name evidence="6" type="ORF">RV04_GL000538</name>
</gene>
<dbReference type="PANTHER" id="PTHR14226:SF29">
    <property type="entry name" value="NEUROPATHY TARGET ESTERASE SWS"/>
    <property type="match status" value="1"/>
</dbReference>
<evidence type="ECO:0000256" key="1">
    <source>
        <dbReference type="ARBA" id="ARBA00022801"/>
    </source>
</evidence>
<dbReference type="AlphaFoldDB" id="A0A1L8TJT2"/>
<keyword evidence="2 4" id="KW-0442">Lipid degradation</keyword>
<dbReference type="SUPFAM" id="SSF52151">
    <property type="entry name" value="FabD/lysophospholipase-like"/>
    <property type="match status" value="1"/>
</dbReference>
<evidence type="ECO:0000259" key="5">
    <source>
        <dbReference type="PROSITE" id="PS51635"/>
    </source>
</evidence>
<feature type="active site" description="Proton acceptor" evidence="4">
    <location>
        <position position="186"/>
    </location>
</feature>
<feature type="short sequence motif" description="DGA/G" evidence="4">
    <location>
        <begin position="186"/>
        <end position="188"/>
    </location>
</feature>
<dbReference type="STRING" id="249189.RV04_GL000538"/>
<evidence type="ECO:0000313" key="6">
    <source>
        <dbReference type="EMBL" id="OJG44344.1"/>
    </source>
</evidence>
<name>A0A1L8TJT2_9ENTE</name>
<dbReference type="GO" id="GO:0016042">
    <property type="term" value="P:lipid catabolic process"/>
    <property type="evidence" value="ECO:0007669"/>
    <property type="project" value="UniProtKB-UniRule"/>
</dbReference>
<dbReference type="InterPro" id="IPR002641">
    <property type="entry name" value="PNPLA_dom"/>
</dbReference>
<dbReference type="EMBL" id="JXKQ01000011">
    <property type="protein sequence ID" value="OJG44344.1"/>
    <property type="molecule type" value="Genomic_DNA"/>
</dbReference>
<keyword evidence="3 4" id="KW-0443">Lipid metabolism</keyword>
<reference evidence="6 7" key="1">
    <citation type="submission" date="2014-12" db="EMBL/GenBank/DDBJ databases">
        <title>Draft genome sequences of 29 type strains of Enterococci.</title>
        <authorList>
            <person name="Zhong Z."/>
            <person name="Sun Z."/>
            <person name="Liu W."/>
            <person name="Zhang W."/>
            <person name="Zhang H."/>
        </authorList>
    </citation>
    <scope>NUCLEOTIDE SEQUENCE [LARGE SCALE GENOMIC DNA]</scope>
    <source>
        <strain evidence="6 7">DSM 17122</strain>
    </source>
</reference>
<feature type="short sequence motif" description="GXGXXG" evidence="4">
    <location>
        <begin position="11"/>
        <end position="16"/>
    </location>
</feature>
<dbReference type="RefSeq" id="WP_071858494.1">
    <property type="nucleotide sequence ID" value="NZ_JBHSHK010000007.1"/>
</dbReference>
<dbReference type="GO" id="GO:0016787">
    <property type="term" value="F:hydrolase activity"/>
    <property type="evidence" value="ECO:0007669"/>
    <property type="project" value="UniProtKB-UniRule"/>
</dbReference>
<dbReference type="InterPro" id="IPR016035">
    <property type="entry name" value="Acyl_Trfase/lysoPLipase"/>
</dbReference>
<evidence type="ECO:0000313" key="7">
    <source>
        <dbReference type="Proteomes" id="UP000182077"/>
    </source>
</evidence>
<evidence type="ECO:0000256" key="3">
    <source>
        <dbReference type="ARBA" id="ARBA00023098"/>
    </source>
</evidence>
<keyword evidence="1 4" id="KW-0378">Hydrolase</keyword>
<dbReference type="InterPro" id="IPR050301">
    <property type="entry name" value="NTE"/>
</dbReference>